<dbReference type="AlphaFoldDB" id="A0A1M7K0K9"/>
<sequence>MSPDVFICCRLTDENGRATPEREIADEIYDQLTIEGINVYYEPVAVRENAGAEADTETVVKDAGIYIVIAAAEESFYAEPFRSLWIRCAAEVRRNAEKTIITCVKGIGSQQIPQELLDNMVRDITRIDFLTELIRSVKKLTEGSDEVGLSTPPDKLLKRIEGFLSAEDFEAAGEYCRLITEASPQNWQAYYYAFLADRGLRSENDLFLEDVVDGFACEYAESYGADVSDDEYFRSTFADLLGNHMRRALEYSSGDDRVRLATVYERFVSAVQDAVFAIEQEEIDGEEKKELEKLRIKHEHEQSERAAVKLKKQRIRTRFLTYMSVILTVLTVLAVRFGFKWAIVLIVVAAAVTVLGIAGLEK</sequence>
<evidence type="ECO:0000313" key="3">
    <source>
        <dbReference type="Proteomes" id="UP000184394"/>
    </source>
</evidence>
<evidence type="ECO:0008006" key="4">
    <source>
        <dbReference type="Google" id="ProtNLM"/>
    </source>
</evidence>
<dbReference type="EMBL" id="FRCT01000007">
    <property type="protein sequence ID" value="SHM58806.1"/>
    <property type="molecule type" value="Genomic_DNA"/>
</dbReference>
<dbReference type="Proteomes" id="UP000184394">
    <property type="component" value="Unassembled WGS sequence"/>
</dbReference>
<gene>
    <name evidence="2" type="ORF">SAMN04487860_10728</name>
</gene>
<keyword evidence="1" id="KW-0472">Membrane</keyword>
<feature type="transmembrane region" description="Helical" evidence="1">
    <location>
        <begin position="341"/>
        <end position="360"/>
    </location>
</feature>
<feature type="transmembrane region" description="Helical" evidence="1">
    <location>
        <begin position="319"/>
        <end position="335"/>
    </location>
</feature>
<reference evidence="2 3" key="1">
    <citation type="submission" date="2016-11" db="EMBL/GenBank/DDBJ databases">
        <authorList>
            <person name="Jaros S."/>
            <person name="Januszkiewicz K."/>
            <person name="Wedrychowicz H."/>
        </authorList>
    </citation>
    <scope>NUCLEOTIDE SEQUENCE [LARGE SCALE GENOMIC DNA]</scope>
    <source>
        <strain evidence="2 3">Y1</strain>
    </source>
</reference>
<proteinExistence type="predicted"/>
<evidence type="ECO:0000256" key="1">
    <source>
        <dbReference type="SAM" id="Phobius"/>
    </source>
</evidence>
<dbReference type="OrthoDB" id="1814383at2"/>
<dbReference type="RefSeq" id="WP_072950755.1">
    <property type="nucleotide sequence ID" value="NZ_FRCT01000007.1"/>
</dbReference>
<keyword evidence="1" id="KW-1133">Transmembrane helix</keyword>
<protein>
    <recommendedName>
        <fullName evidence="4">TIR domain-containing protein</fullName>
    </recommendedName>
</protein>
<name>A0A1M7K0K9_RUMFL</name>
<accession>A0A1M7K0K9</accession>
<keyword evidence="1" id="KW-0812">Transmembrane</keyword>
<evidence type="ECO:0000313" key="2">
    <source>
        <dbReference type="EMBL" id="SHM58806.1"/>
    </source>
</evidence>
<organism evidence="2 3">
    <name type="scientific">Ruminococcus flavefaciens</name>
    <dbReference type="NCBI Taxonomy" id="1265"/>
    <lineage>
        <taxon>Bacteria</taxon>
        <taxon>Bacillati</taxon>
        <taxon>Bacillota</taxon>
        <taxon>Clostridia</taxon>
        <taxon>Eubacteriales</taxon>
        <taxon>Oscillospiraceae</taxon>
        <taxon>Ruminococcus</taxon>
    </lineage>
</organism>